<protein>
    <recommendedName>
        <fullName evidence="1">site-specific DNA-methyltransferase (adenine-specific)</fullName>
        <ecNumber evidence="1">2.1.1.72</ecNumber>
    </recommendedName>
</protein>
<feature type="domain" description="Type II methyltransferase M.TaqI-like" evidence="6">
    <location>
        <begin position="411"/>
        <end position="579"/>
    </location>
</feature>
<organism evidence="7 8">
    <name type="scientific">Chryseotalea sanaruensis</name>
    <dbReference type="NCBI Taxonomy" id="2482724"/>
    <lineage>
        <taxon>Bacteria</taxon>
        <taxon>Pseudomonadati</taxon>
        <taxon>Bacteroidota</taxon>
        <taxon>Cytophagia</taxon>
        <taxon>Cytophagales</taxon>
        <taxon>Chryseotaleaceae</taxon>
        <taxon>Chryseotalea</taxon>
    </lineage>
</organism>
<dbReference type="GO" id="GO:0009007">
    <property type="term" value="F:site-specific DNA-methyltransferase (adenine-specific) activity"/>
    <property type="evidence" value="ECO:0007669"/>
    <property type="project" value="UniProtKB-EC"/>
</dbReference>
<evidence type="ECO:0000256" key="5">
    <source>
        <dbReference type="ARBA" id="ARBA00047942"/>
    </source>
</evidence>
<dbReference type="EMBL" id="BHXQ01000002">
    <property type="protein sequence ID" value="GCC51271.1"/>
    <property type="molecule type" value="Genomic_DNA"/>
</dbReference>
<dbReference type="InterPro" id="IPR050953">
    <property type="entry name" value="N4_N6_ade-DNA_methylase"/>
</dbReference>
<name>A0A401U8N8_9BACT</name>
<proteinExistence type="predicted"/>
<dbReference type="GO" id="GO:0003676">
    <property type="term" value="F:nucleic acid binding"/>
    <property type="evidence" value="ECO:0007669"/>
    <property type="project" value="InterPro"/>
</dbReference>
<reference evidence="7 8" key="1">
    <citation type="submission" date="2018-11" db="EMBL/GenBank/DDBJ databases">
        <title>Chryseotalea sanarue gen. nov., sp., nov., a member of the family Cytophagaceae, isolated from a brackish lake in Hamamatsu Japan.</title>
        <authorList>
            <person name="Maejima Y."/>
            <person name="Iino T."/>
            <person name="Muraguchi Y."/>
            <person name="Fukuda K."/>
            <person name="Ohkuma M."/>
            <person name="Moriuchi R."/>
            <person name="Dohra H."/>
            <person name="Kimbara K."/>
            <person name="Shintani M."/>
        </authorList>
    </citation>
    <scope>NUCLEOTIDE SEQUENCE [LARGE SCALE GENOMIC DNA]</scope>
    <source>
        <strain evidence="7 8">Ys</strain>
    </source>
</reference>
<evidence type="ECO:0000313" key="7">
    <source>
        <dbReference type="EMBL" id="GCC51271.1"/>
    </source>
</evidence>
<evidence type="ECO:0000256" key="2">
    <source>
        <dbReference type="ARBA" id="ARBA00022603"/>
    </source>
</evidence>
<keyword evidence="8" id="KW-1185">Reference proteome</keyword>
<dbReference type="InterPro" id="IPR002052">
    <property type="entry name" value="DNA_methylase_N6_adenine_CS"/>
</dbReference>
<evidence type="ECO:0000256" key="3">
    <source>
        <dbReference type="ARBA" id="ARBA00022679"/>
    </source>
</evidence>
<dbReference type="PANTHER" id="PTHR33841:SF1">
    <property type="entry name" value="DNA METHYLTRANSFERASE A"/>
    <property type="match status" value="1"/>
</dbReference>
<dbReference type="GO" id="GO:0032259">
    <property type="term" value="P:methylation"/>
    <property type="evidence" value="ECO:0007669"/>
    <property type="project" value="UniProtKB-KW"/>
</dbReference>
<dbReference type="InterPro" id="IPR029063">
    <property type="entry name" value="SAM-dependent_MTases_sf"/>
</dbReference>
<dbReference type="PROSITE" id="PS00092">
    <property type="entry name" value="N6_MTASE"/>
    <property type="match status" value="1"/>
</dbReference>
<evidence type="ECO:0000256" key="4">
    <source>
        <dbReference type="ARBA" id="ARBA00022691"/>
    </source>
</evidence>
<gene>
    <name evidence="7" type="ORF">SanaruYs_14920</name>
</gene>
<dbReference type="PANTHER" id="PTHR33841">
    <property type="entry name" value="DNA METHYLTRANSFERASE YEEA-RELATED"/>
    <property type="match status" value="1"/>
</dbReference>
<dbReference type="AlphaFoldDB" id="A0A401U8N8"/>
<evidence type="ECO:0000313" key="8">
    <source>
        <dbReference type="Proteomes" id="UP000288227"/>
    </source>
</evidence>
<evidence type="ECO:0000256" key="1">
    <source>
        <dbReference type="ARBA" id="ARBA00011900"/>
    </source>
</evidence>
<dbReference type="InterPro" id="IPR011639">
    <property type="entry name" value="MethylTrfase_TaqI-like_dom"/>
</dbReference>
<comment type="catalytic activity">
    <reaction evidence="5">
        <text>a 2'-deoxyadenosine in DNA + S-adenosyl-L-methionine = an N(6)-methyl-2'-deoxyadenosine in DNA + S-adenosyl-L-homocysteine + H(+)</text>
        <dbReference type="Rhea" id="RHEA:15197"/>
        <dbReference type="Rhea" id="RHEA-COMP:12418"/>
        <dbReference type="Rhea" id="RHEA-COMP:12419"/>
        <dbReference type="ChEBI" id="CHEBI:15378"/>
        <dbReference type="ChEBI" id="CHEBI:57856"/>
        <dbReference type="ChEBI" id="CHEBI:59789"/>
        <dbReference type="ChEBI" id="CHEBI:90615"/>
        <dbReference type="ChEBI" id="CHEBI:90616"/>
        <dbReference type="EC" id="2.1.1.72"/>
    </reaction>
</comment>
<keyword evidence="2 7" id="KW-0489">Methyltransferase</keyword>
<sequence>MIDNQGVSFGLTEVKDLKLIDHNNLSISEVIAIENALNYKASYIYFRRFKDRPAIPQVYIYDFTSGKEVETDELITLHQRLYSSGHVPMFFVFSQSNVRIFNCYERPARGKKLIYKPLETIQLASDVLFKLDEDENERKFKAFSGKIFDNGTFWEVSPYSKEFLFGNSAYEKLLTELKQALRDIVALKILPARVSRKIMVVSILIKYLEERTDDFNNSVFPRANEERKALVNGKRKKIKYKKSFFEKFAKGATKFTDVLKSKGSAVKLFDYLAKHFNGGVFQFSESEKGALKKSDLTRFAHFLEGELAGIQYVFWKLYFFNDLPVELISNIYEEFLEKEPGVVYTPPYLVNFLLDEALPLADSETDFKVLDPACGSGVFLVGAYRRLVYRWRRNNKWKDPSLATLKRLLKENIYGSDKDPDAVNLSIFSLSLALCDELTPLQIWEDLEFDALYNQNLFDSDFFDLILQNKFKRSTFDLVIGNPPFEAKLTQPAKKIDSENYKNRLLLVTEGEGAKSLKVKLPDNQIALLFLEESIKLTKQNSLVCLIQPSGPLLYNNTSSEFRRCLLLKYDIPQIIDFTHLSRVLFGKNGDVATAAIFVKNQPAKDKGLLHITARRTKPNKEKIFFELDAYDFHYVPRKLALYDNFIWKANFLGGNRIHQFIKRLSHLRTLGEFIIDKKWISEEGFMVGGKKAHKKAEHLTNSRSLPADAFTELGIDNVRIYELKNKLFYYLPNPKIFKAPHLLIKEIISNDRIPVEFRADDLTFQSRIVGIHAPNKDVSELKKVEKSIKDNKLYPFYIAATSGQYLINKSSAILKQDIDNLPFPENLSDLGLDAFEKILLDDFWNHLLEFRRYGETSQIATKNVTRNDLLEYADVYCKVLNSVYSNLKYSDPLETNSYICFPFYFNKKPTIKFDDPETAEQSIEKLVIKTSGVSLRLTRIVRLYHDNIIYIIKPKKLRFWIKSIALRDADETFSDLRKQGF</sequence>
<accession>A0A401U8N8</accession>
<keyword evidence="3 7" id="KW-0808">Transferase</keyword>
<dbReference type="Proteomes" id="UP000288227">
    <property type="component" value="Unassembled WGS sequence"/>
</dbReference>
<dbReference type="PRINTS" id="PR00507">
    <property type="entry name" value="N12N6MTFRASE"/>
</dbReference>
<evidence type="ECO:0000259" key="6">
    <source>
        <dbReference type="Pfam" id="PF07669"/>
    </source>
</evidence>
<keyword evidence="4" id="KW-0949">S-adenosyl-L-methionine</keyword>
<dbReference type="GO" id="GO:0006304">
    <property type="term" value="P:DNA modification"/>
    <property type="evidence" value="ECO:0007669"/>
    <property type="project" value="InterPro"/>
</dbReference>
<dbReference type="EC" id="2.1.1.72" evidence="1"/>
<dbReference type="OrthoDB" id="9814572at2"/>
<dbReference type="SUPFAM" id="SSF53335">
    <property type="entry name" value="S-adenosyl-L-methionine-dependent methyltransferases"/>
    <property type="match status" value="1"/>
</dbReference>
<dbReference type="Pfam" id="PF07669">
    <property type="entry name" value="Eco57I"/>
    <property type="match status" value="1"/>
</dbReference>
<dbReference type="RefSeq" id="WP_127121901.1">
    <property type="nucleotide sequence ID" value="NZ_BHXQ01000002.1"/>
</dbReference>
<dbReference type="Gene3D" id="3.40.50.150">
    <property type="entry name" value="Vaccinia Virus protein VP39"/>
    <property type="match status" value="1"/>
</dbReference>
<comment type="caution">
    <text evidence="7">The sequence shown here is derived from an EMBL/GenBank/DDBJ whole genome shotgun (WGS) entry which is preliminary data.</text>
</comment>